<keyword evidence="2 9" id="KW-0547">Nucleotide-binding</keyword>
<dbReference type="InterPro" id="IPR014001">
    <property type="entry name" value="Helicase_ATP-bd"/>
</dbReference>
<dbReference type="InterPro" id="IPR027417">
    <property type="entry name" value="P-loop_NTPase"/>
</dbReference>
<dbReference type="GO" id="GO:0003678">
    <property type="term" value="F:DNA helicase activity"/>
    <property type="evidence" value="ECO:0007669"/>
    <property type="project" value="TreeGrafter"/>
</dbReference>
<dbReference type="Gene3D" id="3.90.1150.50">
    <property type="entry name" value="Transcription-repair-coupling factor, D7 domain"/>
    <property type="match status" value="1"/>
</dbReference>
<reference evidence="12 13" key="1">
    <citation type="submission" date="2019-09" db="EMBL/GenBank/DDBJ databases">
        <title>Genomes of Cryomorphaceae.</title>
        <authorList>
            <person name="Bowman J.P."/>
        </authorList>
    </citation>
    <scope>NUCLEOTIDE SEQUENCE [LARGE SCALE GENOMIC DNA]</scope>
    <source>
        <strain evidence="12 13">KCTC 52047</strain>
    </source>
</reference>
<proteinExistence type="inferred from homology"/>
<comment type="caution">
    <text evidence="12">The sequence shown here is derived from an EMBL/GenBank/DDBJ whole genome shotgun (WGS) entry which is preliminary data.</text>
</comment>
<dbReference type="PROSITE" id="PS51194">
    <property type="entry name" value="HELICASE_CTER"/>
    <property type="match status" value="1"/>
</dbReference>
<evidence type="ECO:0000256" key="8">
    <source>
        <dbReference type="ARBA" id="ARBA00023204"/>
    </source>
</evidence>
<name>A0A6N6M6B6_9FLAO</name>
<sequence>MTKEQLLERFQNSAKILQLKEKLKDFEKGHITLKGFCGSAPAVYGGTLMQTIKQPQLFIVNDKEEAAYFVNDLESIIGQDKVFYFPSSSRLPYQIEKTDNANVLHRAEILATLTKRSRPVCIVTYPEALSEKVSTKKQLQQNTLELKKGNEISIDFINELLFEYKFERVDFVTQPGEFSIRGGIVDIFSFANDYPYRVELFGDEIDSIRTFDPGSQLSIKHFQQVRIVPNIQNKNLMESRQHFLEFLPPSTKVWIKDFNLLQDHLKMEYERAEKAFADLGETEIEHLPPEKLFTREAEMEKILQKRVVIEFGITNHFEGDAVLEFQQQPQPNFNKNFELLSKKLHENVKENIDNVILAGSEKQLTRLHNIFEDLEKEKHFNSLLFSLHEGFTDFEVGMACYTDHQIFERFHRFRLKEGFKDAQQKLSLKEITELQRGDFVVHVDHGVGRFEGLVRIENNGKLQEAIKLSYSGTDVLYVSIHSLHRISKFSGKEGHEPKINKLGTNTWKKLKKKTKSKIKEIAYDLISLYAKRKEAEGYAFTPDSYLQNELEASFIYEDTPDQEKATQAVKEDMEQSAPMDRLICGDVGFGKTEIAIRAAFKAAVDGKQVAVLVPTTILALQHYKSFSERLKDFPVEVDFVNRFKKTSKIKQTLKNLEEGKLDIIIGTHRLVGKDVKFNDLGLLIIDEEQKFGVGVKDKLKTIKENVDTLTLTATPIPRTLQFSLMGARDLSVINTPPPNRQPVQTELHTFNEEIIRDAVSYELARDGQVFVINNRVQNIQEVAGMVQRVVPDARVITAHGQMDGKDLEERMMKFVDGEYDVLIATTIIESGLDIPNANTIIINNAHNFGLSDLHQMRGRVGRSNRKAFCYLLSPPLSTMPSDARKRLTAISQFSDLGSGINIAMRDLDIRGAGNLLGGEQSGFISEIGFDMYQKILNEAITELKENEFKDLFKASKQSYVEDTVLETDLEIMISDTYVNNITERLRLYKDLSDVESETQLDTFRQELIDRFGPIPDETESLIDSVKMKWLGKAIGFEKIVLKANKLICYFIPDQESPYFQSPAFNRVLEYVKQNMHRCELKQRKEKLSLVFKDITSIQEALNTLRPILQEETVEQ</sequence>
<dbReference type="SMART" id="SM00487">
    <property type="entry name" value="DEXDc"/>
    <property type="match status" value="1"/>
</dbReference>
<evidence type="ECO:0000256" key="9">
    <source>
        <dbReference type="HAMAP-Rule" id="MF_00969"/>
    </source>
</evidence>
<comment type="similarity">
    <text evidence="9">In the N-terminal section; belongs to the UvrB family.</text>
</comment>
<dbReference type="Proteomes" id="UP000435357">
    <property type="component" value="Unassembled WGS sequence"/>
</dbReference>
<dbReference type="InterPro" id="IPR036101">
    <property type="entry name" value="CarD-like/TRCF_RID_sf"/>
</dbReference>
<dbReference type="SUPFAM" id="SSF141259">
    <property type="entry name" value="CarD-like"/>
    <property type="match status" value="1"/>
</dbReference>
<evidence type="ECO:0000256" key="4">
    <source>
        <dbReference type="ARBA" id="ARBA00022801"/>
    </source>
</evidence>
<gene>
    <name evidence="9 12" type="primary">mfd</name>
    <name evidence="12" type="ORF">F3059_09690</name>
</gene>
<dbReference type="SUPFAM" id="SSF52540">
    <property type="entry name" value="P-loop containing nucleoside triphosphate hydrolases"/>
    <property type="match status" value="3"/>
</dbReference>
<dbReference type="HAMAP" id="MF_00969">
    <property type="entry name" value="TRCF"/>
    <property type="match status" value="1"/>
</dbReference>
<dbReference type="EC" id="3.6.4.-" evidence="9"/>
<dbReference type="PANTHER" id="PTHR47964:SF1">
    <property type="entry name" value="ATP-DEPENDENT DNA HELICASE HOMOLOG RECG, CHLOROPLASTIC"/>
    <property type="match status" value="1"/>
</dbReference>
<dbReference type="InterPro" id="IPR011545">
    <property type="entry name" value="DEAD/DEAH_box_helicase_dom"/>
</dbReference>
<evidence type="ECO:0000313" key="13">
    <source>
        <dbReference type="Proteomes" id="UP000435357"/>
    </source>
</evidence>
<evidence type="ECO:0000256" key="7">
    <source>
        <dbReference type="ARBA" id="ARBA00023125"/>
    </source>
</evidence>
<dbReference type="AlphaFoldDB" id="A0A6N6M6B6"/>
<dbReference type="InterPro" id="IPR041471">
    <property type="entry name" value="UvrB_inter"/>
</dbReference>
<dbReference type="SMART" id="SM01058">
    <property type="entry name" value="CarD_TRCF"/>
    <property type="match status" value="1"/>
</dbReference>
<dbReference type="GO" id="GO:0006355">
    <property type="term" value="P:regulation of DNA-templated transcription"/>
    <property type="evidence" value="ECO:0007669"/>
    <property type="project" value="UniProtKB-UniRule"/>
</dbReference>
<evidence type="ECO:0000256" key="2">
    <source>
        <dbReference type="ARBA" id="ARBA00022741"/>
    </source>
</evidence>
<dbReference type="GO" id="GO:0005524">
    <property type="term" value="F:ATP binding"/>
    <property type="evidence" value="ECO:0007669"/>
    <property type="project" value="UniProtKB-UniRule"/>
</dbReference>
<dbReference type="SUPFAM" id="SSF143517">
    <property type="entry name" value="TRCF domain-like"/>
    <property type="match status" value="1"/>
</dbReference>
<keyword evidence="5" id="KW-0347">Helicase</keyword>
<keyword evidence="1 9" id="KW-0963">Cytoplasm</keyword>
<keyword evidence="4 9" id="KW-0378">Hydrolase</keyword>
<feature type="domain" description="Helicase ATP-binding" evidence="10">
    <location>
        <begin position="572"/>
        <end position="733"/>
    </location>
</feature>
<dbReference type="OrthoDB" id="9804325at2"/>
<keyword evidence="7 9" id="KW-0238">DNA-binding</keyword>
<accession>A0A6N6M6B6</accession>
<comment type="function">
    <text evidence="9">Couples transcription and DNA repair by recognizing RNA polymerase (RNAP) stalled at DNA lesions. Mediates ATP-dependent release of RNAP and its truncated transcript from the DNA, and recruitment of nucleotide excision repair machinery to the damaged site.</text>
</comment>
<keyword evidence="13" id="KW-1185">Reference proteome</keyword>
<dbReference type="InterPro" id="IPR003711">
    <property type="entry name" value="CarD-like/TRCF_RID"/>
</dbReference>
<dbReference type="Gene3D" id="3.30.2060.10">
    <property type="entry name" value="Penicillin-binding protein 1b domain"/>
    <property type="match status" value="1"/>
</dbReference>
<dbReference type="GO" id="GO:0016787">
    <property type="term" value="F:hydrolase activity"/>
    <property type="evidence" value="ECO:0007669"/>
    <property type="project" value="UniProtKB-KW"/>
</dbReference>
<dbReference type="CDD" id="cd17991">
    <property type="entry name" value="DEXHc_TRCF"/>
    <property type="match status" value="1"/>
</dbReference>
<evidence type="ECO:0000256" key="1">
    <source>
        <dbReference type="ARBA" id="ARBA00022490"/>
    </source>
</evidence>
<dbReference type="InterPro" id="IPR037235">
    <property type="entry name" value="TRCF-like_C_D7"/>
</dbReference>
<dbReference type="InterPro" id="IPR005118">
    <property type="entry name" value="TRCF_C"/>
</dbReference>
<dbReference type="InterPro" id="IPR004576">
    <property type="entry name" value="Mfd"/>
</dbReference>
<organism evidence="12 13">
    <name type="scientific">Salibacter halophilus</name>
    <dbReference type="NCBI Taxonomy" id="1803916"/>
    <lineage>
        <taxon>Bacteria</taxon>
        <taxon>Pseudomonadati</taxon>
        <taxon>Bacteroidota</taxon>
        <taxon>Flavobacteriia</taxon>
        <taxon>Flavobacteriales</taxon>
        <taxon>Salibacteraceae</taxon>
        <taxon>Salibacter</taxon>
    </lineage>
</organism>
<keyword evidence="6 9" id="KW-0067">ATP-binding</keyword>
<dbReference type="GO" id="GO:0000716">
    <property type="term" value="P:transcription-coupled nucleotide-excision repair, DNA damage recognition"/>
    <property type="evidence" value="ECO:0007669"/>
    <property type="project" value="UniProtKB-UniRule"/>
</dbReference>
<evidence type="ECO:0000256" key="3">
    <source>
        <dbReference type="ARBA" id="ARBA00022763"/>
    </source>
</evidence>
<dbReference type="Pfam" id="PF17757">
    <property type="entry name" value="UvrB_inter"/>
    <property type="match status" value="1"/>
</dbReference>
<dbReference type="InterPro" id="IPR001650">
    <property type="entry name" value="Helicase_C-like"/>
</dbReference>
<comment type="subcellular location">
    <subcellularLocation>
        <location evidence="9">Cytoplasm</location>
    </subcellularLocation>
</comment>
<dbReference type="GO" id="GO:0003684">
    <property type="term" value="F:damaged DNA binding"/>
    <property type="evidence" value="ECO:0007669"/>
    <property type="project" value="InterPro"/>
</dbReference>
<dbReference type="EMBL" id="WACR01000007">
    <property type="protein sequence ID" value="KAB1063830.1"/>
    <property type="molecule type" value="Genomic_DNA"/>
</dbReference>
<dbReference type="Pfam" id="PF03461">
    <property type="entry name" value="TRCF"/>
    <property type="match status" value="1"/>
</dbReference>
<evidence type="ECO:0000256" key="5">
    <source>
        <dbReference type="ARBA" id="ARBA00022806"/>
    </source>
</evidence>
<dbReference type="Pfam" id="PF02559">
    <property type="entry name" value="CarD_TRCF_RID"/>
    <property type="match status" value="1"/>
</dbReference>
<dbReference type="InterPro" id="IPR047112">
    <property type="entry name" value="RecG/Mfd"/>
</dbReference>
<dbReference type="PANTHER" id="PTHR47964">
    <property type="entry name" value="ATP-DEPENDENT DNA HELICASE HOMOLOG RECG, CHLOROPLASTIC"/>
    <property type="match status" value="1"/>
</dbReference>
<keyword evidence="8 9" id="KW-0234">DNA repair</keyword>
<keyword evidence="3 9" id="KW-0227">DNA damage</keyword>
<dbReference type="Gene3D" id="3.40.50.300">
    <property type="entry name" value="P-loop containing nucleotide triphosphate hydrolases"/>
    <property type="match status" value="2"/>
</dbReference>
<dbReference type="SMART" id="SM00982">
    <property type="entry name" value="TRCF"/>
    <property type="match status" value="1"/>
</dbReference>
<protein>
    <recommendedName>
        <fullName evidence="9">Transcription-repair-coupling factor</fullName>
        <shortName evidence="9">TRCF</shortName>
        <ecNumber evidence="9">3.6.4.-</ecNumber>
    </recommendedName>
</protein>
<evidence type="ECO:0000259" key="11">
    <source>
        <dbReference type="PROSITE" id="PS51194"/>
    </source>
</evidence>
<dbReference type="RefSeq" id="WP_151168670.1">
    <property type="nucleotide sequence ID" value="NZ_WACR01000007.1"/>
</dbReference>
<feature type="domain" description="Helicase C-terminal" evidence="11">
    <location>
        <begin position="742"/>
        <end position="908"/>
    </location>
</feature>
<comment type="similarity">
    <text evidence="9">In the C-terminal section; belongs to the helicase family. RecG subfamily.</text>
</comment>
<evidence type="ECO:0000313" key="12">
    <source>
        <dbReference type="EMBL" id="KAB1063830.1"/>
    </source>
</evidence>
<dbReference type="Gene3D" id="2.40.10.170">
    <property type="match status" value="1"/>
</dbReference>
<dbReference type="SMART" id="SM00490">
    <property type="entry name" value="HELICc"/>
    <property type="match status" value="1"/>
</dbReference>
<evidence type="ECO:0000256" key="6">
    <source>
        <dbReference type="ARBA" id="ARBA00022840"/>
    </source>
</evidence>
<dbReference type="GO" id="GO:0005737">
    <property type="term" value="C:cytoplasm"/>
    <property type="evidence" value="ECO:0007669"/>
    <property type="project" value="UniProtKB-SubCell"/>
</dbReference>
<dbReference type="PROSITE" id="PS51192">
    <property type="entry name" value="HELICASE_ATP_BIND_1"/>
    <property type="match status" value="1"/>
</dbReference>
<dbReference type="NCBIfam" id="TIGR00580">
    <property type="entry name" value="mfd"/>
    <property type="match status" value="1"/>
</dbReference>
<evidence type="ECO:0000259" key="10">
    <source>
        <dbReference type="PROSITE" id="PS51192"/>
    </source>
</evidence>
<dbReference type="Pfam" id="PF00271">
    <property type="entry name" value="Helicase_C"/>
    <property type="match status" value="1"/>
</dbReference>
<dbReference type="Pfam" id="PF00270">
    <property type="entry name" value="DEAD"/>
    <property type="match status" value="1"/>
</dbReference>